<dbReference type="AlphaFoldDB" id="A0A976XJA8"/>
<evidence type="ECO:0000313" key="2">
    <source>
        <dbReference type="Proteomes" id="UP000244811"/>
    </source>
</evidence>
<evidence type="ECO:0000313" key="1">
    <source>
        <dbReference type="EMBL" id="UVC49693.1"/>
    </source>
</evidence>
<reference evidence="1" key="1">
    <citation type="submission" date="2022-07" db="EMBL/GenBank/DDBJ databases">
        <title>Evaluation of T. orientalis genome assembly methods using nanopore sequencing and analysis of variation between genomes.</title>
        <authorList>
            <person name="Yam J."/>
            <person name="Micallef M.L."/>
            <person name="Liu M."/>
            <person name="Djordjevic S.P."/>
            <person name="Bogema D.R."/>
            <person name="Jenkins C."/>
        </authorList>
    </citation>
    <scope>NUCLEOTIDE SEQUENCE</scope>
    <source>
        <strain evidence="1">Goon Nure</strain>
    </source>
</reference>
<organism evidence="1 2">
    <name type="scientific">Theileria orientalis</name>
    <dbReference type="NCBI Taxonomy" id="68886"/>
    <lineage>
        <taxon>Eukaryota</taxon>
        <taxon>Sar</taxon>
        <taxon>Alveolata</taxon>
        <taxon>Apicomplexa</taxon>
        <taxon>Aconoidasida</taxon>
        <taxon>Piroplasmida</taxon>
        <taxon>Theileriidae</taxon>
        <taxon>Theileria</taxon>
    </lineage>
</organism>
<protein>
    <submittedName>
        <fullName evidence="1">Uncharacterized protein</fullName>
    </submittedName>
</protein>
<dbReference type="Proteomes" id="UP000244811">
    <property type="component" value="Chromosome 3"/>
</dbReference>
<sequence>MTLSILETILGLMRNYIYKQTNYYHYFWLDRLSVSISKYLFNYRDQMIKLSLRSSDTLYNLNYQYLKVDSPRSKVLKDSTKYSDHEDIVNNYLLSRYNNSFYKLWSYLNCSHKLYSIYSCNHNFNPYGAKVNGEGDPNKEDKYYDEEDDYNELYNVVENYQIINCDNLMIPLIVPMRLFFYKLYYYSNHQLYLNNSTSTYTQPKDAKSKEKNKEELETDILMKKIIDNLRKIRFISLHNAKGRTMSTFYTMPNITMNDHVSHLSLQLLVDPIKSDLYLLTELNTRLSLHQLNSKMTSSVVNLLVDYNNGSSQQQREQPGENNWIILLKFLKYLDRYSTTFIEEIFHIKKSNLRISYSLQKLFRNRENTSNSGGIAPHPVWPLYAIVHGSTGEKTTPSYTVSLQHSRVLSNEFKYTKNNILLNNLINIVNVTSLQLTTFHSNNIFGDLLYIDWSGDSLCLYDKYGWLMVYYMRNLLYKNVNAVSGKVGKQVNDIIPSASIPTISFKTHFASYYMSWLGEYFILTMGYGILKESIDQDIVYINMSFKEDVEEAQVTEEYAEAENGQLNLTGSQFSNGVNGYVGQISSEYPTNGNETASYGAVHRCVGREAVSLQGLEGFCESSVPCICIWNLVEYNNNIPKINVLLSFESISGGSNASVGAVGSTRDTPMEESLRVTSVLKIKNRNIRHGSKEVGLEYDLLLFDSTGVMRVFSVSDMDVVFCCSLDESAIVASFLLSNGNFAVVTEDGKIKVFKLARPRAVPALIFETSSKVVEPKEIVSQSSLVTTIGEFISQRFTREKPQPAQQQIKIVSVRLYSAQFITIVYSDEQVSTTRLPDFAVY</sequence>
<accession>A0A976XJA8</accession>
<gene>
    <name evidence="1" type="ORF">MACK_003803</name>
</gene>
<proteinExistence type="predicted"/>
<dbReference type="EMBL" id="CP056070">
    <property type="protein sequence ID" value="UVC49693.1"/>
    <property type="molecule type" value="Genomic_DNA"/>
</dbReference>
<name>A0A976XJA8_THEOR</name>